<feature type="region of interest" description="Disordered" evidence="5">
    <location>
        <begin position="386"/>
        <end position="416"/>
    </location>
</feature>
<accession>A0ABW4TXP0</accession>
<keyword evidence="3 7" id="KW-0418">Kinase</keyword>
<dbReference type="EC" id="2.7.11.1" evidence="7"/>
<evidence type="ECO:0000256" key="2">
    <source>
        <dbReference type="ARBA" id="ARBA00022741"/>
    </source>
</evidence>
<keyword evidence="2" id="KW-0547">Nucleotide-binding</keyword>
<evidence type="ECO:0000256" key="1">
    <source>
        <dbReference type="ARBA" id="ARBA00022679"/>
    </source>
</evidence>
<evidence type="ECO:0000313" key="8">
    <source>
        <dbReference type="Proteomes" id="UP001597400"/>
    </source>
</evidence>
<sequence length="772" mass="81951">MGRDASLVPGDLLNGIYRVERFIARGGMGEVFEGVNVETDERVAIKAIRNHLASDPKVISLFRKEARTLTQFAHPAIVQYRVFARDPLLDLHYIVTDFIDGVPIAAHLEGAPHSIRDVVILARRLAAGLETAHDHGAIHRDMSPDNVLLPGGNLDRAKIIDFGIAKSLDVTVETVVGDGFAGKLGYVAPEQFGDYGRQVGPWTDVYSTGLVLLAYARGKAPAMGTTLSEAVERRRTGADVVDLPLPLAPLIERMLIPDPAHRIRSMHEVLAALETIRLPDVSPVVLQGIGNPPSVRKRKEGGGQAAPEPAIEQVTTFLPAVEPLAVTGGSPAAAAAPVPVRPNVGRREQFRDRWTSKSWLVIGVPATAAALLAAVLVPGQKPKPALLTPVSTGPSAAEADEPVSRPQLPSADRSRQVSSLLTQMPCAWITARSTTENGTVVLSGGSGDLGALGRRLAGAAGALGSADVSDVHPVNVTHCGVIDALRPYRAAGTDHGSGSLLVSSDKVTLGQGNPTCRGGGSLDVTTAIYGARRDFALISLEPDGRLQQIAGTRRELENLGARNPERFSIGSDGTYHVSVCYNATGTAALILIDSNASIDLGLSTGRAVYPPADFVDRLADQEARHDLNISVEWVRIDPVDPSSAIPAPKPVVVKSASSATVSLPRSASLAVAGQTYAESAVETAAANRQQLDKIMSAKSAAAVGHSANCQAFDTRWKAIGHLERNECIARIFNGQCSISFGMHKNRLYRRQGGYIQKQQGARWQNLIRDQGC</sequence>
<organism evidence="7 8">
    <name type="scientific">Sphingomonas arantia</name>
    <dbReference type="NCBI Taxonomy" id="1460676"/>
    <lineage>
        <taxon>Bacteria</taxon>
        <taxon>Pseudomonadati</taxon>
        <taxon>Pseudomonadota</taxon>
        <taxon>Alphaproteobacteria</taxon>
        <taxon>Sphingomonadales</taxon>
        <taxon>Sphingomonadaceae</taxon>
        <taxon>Sphingomonas</taxon>
    </lineage>
</organism>
<dbReference type="GO" id="GO:0004674">
    <property type="term" value="F:protein serine/threonine kinase activity"/>
    <property type="evidence" value="ECO:0007669"/>
    <property type="project" value="UniProtKB-EC"/>
</dbReference>
<protein>
    <submittedName>
        <fullName evidence="7">Serine/threonine-protein kinase</fullName>
        <ecNumber evidence="7">2.7.11.1</ecNumber>
    </submittedName>
</protein>
<evidence type="ECO:0000313" key="7">
    <source>
        <dbReference type="EMBL" id="MFD1951479.1"/>
    </source>
</evidence>
<dbReference type="RefSeq" id="WP_380930190.1">
    <property type="nucleotide sequence ID" value="NZ_JBHUGS010000003.1"/>
</dbReference>
<keyword evidence="4" id="KW-0067">ATP-binding</keyword>
<feature type="domain" description="Protein kinase" evidence="6">
    <location>
        <begin position="17"/>
        <end position="276"/>
    </location>
</feature>
<name>A0ABW4TXP0_9SPHN</name>
<evidence type="ECO:0000256" key="5">
    <source>
        <dbReference type="SAM" id="MobiDB-lite"/>
    </source>
</evidence>
<evidence type="ECO:0000259" key="6">
    <source>
        <dbReference type="PROSITE" id="PS50011"/>
    </source>
</evidence>
<dbReference type="EMBL" id="JBHUGS010000003">
    <property type="protein sequence ID" value="MFD1951479.1"/>
    <property type="molecule type" value="Genomic_DNA"/>
</dbReference>
<dbReference type="PANTHER" id="PTHR43289:SF34">
    <property type="entry name" value="SERINE_THREONINE-PROTEIN KINASE YBDM-RELATED"/>
    <property type="match status" value="1"/>
</dbReference>
<dbReference type="InterPro" id="IPR000719">
    <property type="entry name" value="Prot_kinase_dom"/>
</dbReference>
<dbReference type="PANTHER" id="PTHR43289">
    <property type="entry name" value="MITOGEN-ACTIVATED PROTEIN KINASE KINASE KINASE 20-RELATED"/>
    <property type="match status" value="1"/>
</dbReference>
<dbReference type="CDD" id="cd14014">
    <property type="entry name" value="STKc_PknB_like"/>
    <property type="match status" value="1"/>
</dbReference>
<proteinExistence type="predicted"/>
<dbReference type="Gene3D" id="1.10.510.10">
    <property type="entry name" value="Transferase(Phosphotransferase) domain 1"/>
    <property type="match status" value="1"/>
</dbReference>
<evidence type="ECO:0000256" key="3">
    <source>
        <dbReference type="ARBA" id="ARBA00022777"/>
    </source>
</evidence>
<reference evidence="8" key="1">
    <citation type="journal article" date="2019" name="Int. J. Syst. Evol. Microbiol.">
        <title>The Global Catalogue of Microorganisms (GCM) 10K type strain sequencing project: providing services to taxonomists for standard genome sequencing and annotation.</title>
        <authorList>
            <consortium name="The Broad Institute Genomics Platform"/>
            <consortium name="The Broad Institute Genome Sequencing Center for Infectious Disease"/>
            <person name="Wu L."/>
            <person name="Ma J."/>
        </authorList>
    </citation>
    <scope>NUCLEOTIDE SEQUENCE [LARGE SCALE GENOMIC DNA]</scope>
    <source>
        <strain evidence="8">CGMCC 1.12702</strain>
    </source>
</reference>
<dbReference type="Gene3D" id="3.30.200.20">
    <property type="entry name" value="Phosphorylase Kinase, domain 1"/>
    <property type="match status" value="1"/>
</dbReference>
<dbReference type="Proteomes" id="UP001597400">
    <property type="component" value="Unassembled WGS sequence"/>
</dbReference>
<dbReference type="InterPro" id="IPR011009">
    <property type="entry name" value="Kinase-like_dom_sf"/>
</dbReference>
<dbReference type="PROSITE" id="PS50011">
    <property type="entry name" value="PROTEIN_KINASE_DOM"/>
    <property type="match status" value="1"/>
</dbReference>
<gene>
    <name evidence="7" type="ORF">ACFSGX_11960</name>
</gene>
<keyword evidence="8" id="KW-1185">Reference proteome</keyword>
<dbReference type="SUPFAM" id="SSF56112">
    <property type="entry name" value="Protein kinase-like (PK-like)"/>
    <property type="match status" value="1"/>
</dbReference>
<evidence type="ECO:0000256" key="4">
    <source>
        <dbReference type="ARBA" id="ARBA00022840"/>
    </source>
</evidence>
<dbReference type="Pfam" id="PF00069">
    <property type="entry name" value="Pkinase"/>
    <property type="match status" value="1"/>
</dbReference>
<keyword evidence="1 7" id="KW-0808">Transferase</keyword>
<comment type="caution">
    <text evidence="7">The sequence shown here is derived from an EMBL/GenBank/DDBJ whole genome shotgun (WGS) entry which is preliminary data.</text>
</comment>